<dbReference type="AlphaFoldDB" id="A0A1L9RQY8"/>
<feature type="domain" description="FAD-binding" evidence="6">
    <location>
        <begin position="4"/>
        <end position="357"/>
    </location>
</feature>
<protein>
    <recommendedName>
        <fullName evidence="6">FAD-binding domain-containing protein</fullName>
    </recommendedName>
</protein>
<dbReference type="PRINTS" id="PR00420">
    <property type="entry name" value="RNGMNOXGNASE"/>
</dbReference>
<evidence type="ECO:0000313" key="8">
    <source>
        <dbReference type="Proteomes" id="UP000184383"/>
    </source>
</evidence>
<dbReference type="PANTHER" id="PTHR13789:SF314">
    <property type="entry name" value="FAD-BINDING DOMAIN-CONTAINING PROTEIN"/>
    <property type="match status" value="1"/>
</dbReference>
<dbReference type="GeneID" id="63746539"/>
<dbReference type="InterPro" id="IPR002938">
    <property type="entry name" value="FAD-bd"/>
</dbReference>
<keyword evidence="8" id="KW-1185">Reference proteome</keyword>
<dbReference type="Proteomes" id="UP000184383">
    <property type="component" value="Unassembled WGS sequence"/>
</dbReference>
<keyword evidence="2" id="KW-0285">Flavoprotein</keyword>
<evidence type="ECO:0000256" key="5">
    <source>
        <dbReference type="ARBA" id="ARBA00023033"/>
    </source>
</evidence>
<name>A0A1L9RQY8_ASPWE</name>
<evidence type="ECO:0000256" key="3">
    <source>
        <dbReference type="ARBA" id="ARBA00022827"/>
    </source>
</evidence>
<dbReference type="VEuPathDB" id="FungiDB:ASPWEDRAFT_170859"/>
<dbReference type="RefSeq" id="XP_040691052.1">
    <property type="nucleotide sequence ID" value="XM_040830691.1"/>
</dbReference>
<gene>
    <name evidence="7" type="ORF">ASPWEDRAFT_170859</name>
</gene>
<evidence type="ECO:0000313" key="7">
    <source>
        <dbReference type="EMBL" id="OJJ37376.1"/>
    </source>
</evidence>
<dbReference type="SUPFAM" id="SSF51905">
    <property type="entry name" value="FAD/NAD(P)-binding domain"/>
    <property type="match status" value="1"/>
</dbReference>
<evidence type="ECO:0000256" key="4">
    <source>
        <dbReference type="ARBA" id="ARBA00023002"/>
    </source>
</evidence>
<dbReference type="GO" id="GO:0071949">
    <property type="term" value="F:FAD binding"/>
    <property type="evidence" value="ECO:0007669"/>
    <property type="project" value="InterPro"/>
</dbReference>
<organism evidence="7 8">
    <name type="scientific">Aspergillus wentii DTO 134E9</name>
    <dbReference type="NCBI Taxonomy" id="1073089"/>
    <lineage>
        <taxon>Eukaryota</taxon>
        <taxon>Fungi</taxon>
        <taxon>Dikarya</taxon>
        <taxon>Ascomycota</taxon>
        <taxon>Pezizomycotina</taxon>
        <taxon>Eurotiomycetes</taxon>
        <taxon>Eurotiomycetidae</taxon>
        <taxon>Eurotiales</taxon>
        <taxon>Aspergillaceae</taxon>
        <taxon>Aspergillus</taxon>
        <taxon>Aspergillus subgen. Cremei</taxon>
    </lineage>
</organism>
<dbReference type="SUPFAM" id="SSF54373">
    <property type="entry name" value="FAD-linked reductases, C-terminal domain"/>
    <property type="match status" value="1"/>
</dbReference>
<dbReference type="GO" id="GO:0004497">
    <property type="term" value="F:monooxygenase activity"/>
    <property type="evidence" value="ECO:0007669"/>
    <property type="project" value="UniProtKB-KW"/>
</dbReference>
<evidence type="ECO:0000259" key="6">
    <source>
        <dbReference type="Pfam" id="PF01494"/>
    </source>
</evidence>
<dbReference type="InterPro" id="IPR050493">
    <property type="entry name" value="FAD-dep_Monooxygenase_BioMet"/>
</dbReference>
<dbReference type="STRING" id="1073089.A0A1L9RQY8"/>
<keyword evidence="5" id="KW-0503">Monooxygenase</keyword>
<reference evidence="8" key="1">
    <citation type="journal article" date="2017" name="Genome Biol.">
        <title>Comparative genomics reveals high biological diversity and specific adaptations in the industrially and medically important fungal genus Aspergillus.</title>
        <authorList>
            <person name="de Vries R.P."/>
            <person name="Riley R."/>
            <person name="Wiebenga A."/>
            <person name="Aguilar-Osorio G."/>
            <person name="Amillis S."/>
            <person name="Uchima C.A."/>
            <person name="Anderluh G."/>
            <person name="Asadollahi M."/>
            <person name="Askin M."/>
            <person name="Barry K."/>
            <person name="Battaglia E."/>
            <person name="Bayram O."/>
            <person name="Benocci T."/>
            <person name="Braus-Stromeyer S.A."/>
            <person name="Caldana C."/>
            <person name="Canovas D."/>
            <person name="Cerqueira G.C."/>
            <person name="Chen F."/>
            <person name="Chen W."/>
            <person name="Choi C."/>
            <person name="Clum A."/>
            <person name="Dos Santos R.A."/>
            <person name="Damasio A.R."/>
            <person name="Diallinas G."/>
            <person name="Emri T."/>
            <person name="Fekete E."/>
            <person name="Flipphi M."/>
            <person name="Freyberg S."/>
            <person name="Gallo A."/>
            <person name="Gournas C."/>
            <person name="Habgood R."/>
            <person name="Hainaut M."/>
            <person name="Harispe M.L."/>
            <person name="Henrissat B."/>
            <person name="Hilden K.S."/>
            <person name="Hope R."/>
            <person name="Hossain A."/>
            <person name="Karabika E."/>
            <person name="Karaffa L."/>
            <person name="Karanyi Z."/>
            <person name="Krasevec N."/>
            <person name="Kuo A."/>
            <person name="Kusch H."/>
            <person name="LaButti K."/>
            <person name="Lagendijk E.L."/>
            <person name="Lapidus A."/>
            <person name="Levasseur A."/>
            <person name="Lindquist E."/>
            <person name="Lipzen A."/>
            <person name="Logrieco A.F."/>
            <person name="MacCabe A."/>
            <person name="Maekelae M.R."/>
            <person name="Malavazi I."/>
            <person name="Melin P."/>
            <person name="Meyer V."/>
            <person name="Mielnichuk N."/>
            <person name="Miskei M."/>
            <person name="Molnar A.P."/>
            <person name="Mule G."/>
            <person name="Ngan C.Y."/>
            <person name="Orejas M."/>
            <person name="Orosz E."/>
            <person name="Ouedraogo J.P."/>
            <person name="Overkamp K.M."/>
            <person name="Park H.-S."/>
            <person name="Perrone G."/>
            <person name="Piumi F."/>
            <person name="Punt P.J."/>
            <person name="Ram A.F."/>
            <person name="Ramon A."/>
            <person name="Rauscher S."/>
            <person name="Record E."/>
            <person name="Riano-Pachon D.M."/>
            <person name="Robert V."/>
            <person name="Roehrig J."/>
            <person name="Ruller R."/>
            <person name="Salamov A."/>
            <person name="Salih N.S."/>
            <person name="Samson R.A."/>
            <person name="Sandor E."/>
            <person name="Sanguinetti M."/>
            <person name="Schuetze T."/>
            <person name="Sepcic K."/>
            <person name="Shelest E."/>
            <person name="Sherlock G."/>
            <person name="Sophianopoulou V."/>
            <person name="Squina F.M."/>
            <person name="Sun H."/>
            <person name="Susca A."/>
            <person name="Todd R.B."/>
            <person name="Tsang A."/>
            <person name="Unkles S.E."/>
            <person name="van de Wiele N."/>
            <person name="van Rossen-Uffink D."/>
            <person name="Oliveira J.V."/>
            <person name="Vesth T.C."/>
            <person name="Visser J."/>
            <person name="Yu J.-H."/>
            <person name="Zhou M."/>
            <person name="Andersen M.R."/>
            <person name="Archer D.B."/>
            <person name="Baker S.E."/>
            <person name="Benoit I."/>
            <person name="Brakhage A.A."/>
            <person name="Braus G.H."/>
            <person name="Fischer R."/>
            <person name="Frisvad J.C."/>
            <person name="Goldman G.H."/>
            <person name="Houbraken J."/>
            <person name="Oakley B."/>
            <person name="Pocsi I."/>
            <person name="Scazzocchio C."/>
            <person name="Seiboth B."/>
            <person name="vanKuyk P.A."/>
            <person name="Wortman J."/>
            <person name="Dyer P.S."/>
            <person name="Grigoriev I.V."/>
        </authorList>
    </citation>
    <scope>NUCLEOTIDE SEQUENCE [LARGE SCALE GENOMIC DNA]</scope>
    <source>
        <strain evidence="8">DTO 134E9</strain>
    </source>
</reference>
<evidence type="ECO:0000256" key="2">
    <source>
        <dbReference type="ARBA" id="ARBA00022630"/>
    </source>
</evidence>
<accession>A0A1L9RQY8</accession>
<sequence length="426" mass="47441">MTLRIIIVGAGIAGLCSAIALRRAGHVVQIFEKSHFKTEIGAAVALAPNGVHVLEDIGFDFERARACRLELWAVVDGLSLDRIASQNLDDIGNLAGAQFWTIHRVDLHKELLKLALDEDTAEHYGHHPVKIHYGSSVRAVDAKKGCVFLEDDSIHQADLIIGADGINSTVRQSVVPRSTDPISTGMSAFRFLIPSEAFRKSPNLERVLRQKNDGSTLLVGTKNIMEERHMVWYKCRGGDVQNFVGIHPTRNHPSESGTIDFKSEMIEEFGHFNPIVNEMIKLADDVKCWPLVIHEPLESWVFNKVLLIGDAAHAMLPFGGQGANQAIEDAGAMGVLFKEMTSKKELPTRLSIFEMVRIKRASRVQILSQVRVGKEKEVEGKLRQYMEPDMSVPNTFGTRLAHDAGYNVLEECAKELENTTNRYNKE</sequence>
<dbReference type="InterPro" id="IPR036188">
    <property type="entry name" value="FAD/NAD-bd_sf"/>
</dbReference>
<evidence type="ECO:0000256" key="1">
    <source>
        <dbReference type="ARBA" id="ARBA00007992"/>
    </source>
</evidence>
<dbReference type="Gene3D" id="3.50.50.60">
    <property type="entry name" value="FAD/NAD(P)-binding domain"/>
    <property type="match status" value="1"/>
</dbReference>
<dbReference type="PANTHER" id="PTHR13789">
    <property type="entry name" value="MONOOXYGENASE"/>
    <property type="match status" value="1"/>
</dbReference>
<dbReference type="OrthoDB" id="9993796at2759"/>
<proteinExistence type="inferred from homology"/>
<comment type="similarity">
    <text evidence="1">Belongs to the paxM FAD-dependent monooxygenase family.</text>
</comment>
<keyword evidence="4" id="KW-0560">Oxidoreductase</keyword>
<dbReference type="EMBL" id="KV878211">
    <property type="protein sequence ID" value="OJJ37376.1"/>
    <property type="molecule type" value="Genomic_DNA"/>
</dbReference>
<dbReference type="Pfam" id="PF01494">
    <property type="entry name" value="FAD_binding_3"/>
    <property type="match status" value="1"/>
</dbReference>
<keyword evidence="3" id="KW-0274">FAD</keyword>